<evidence type="ECO:0000256" key="1">
    <source>
        <dbReference type="SAM" id="Coils"/>
    </source>
</evidence>
<reference evidence="3" key="1">
    <citation type="journal article" date="2014" name="Int. J. Syst. Evol. Microbiol.">
        <title>Complete genome sequence of Corynebacterium casei LMG S-19264T (=DSM 44701T), isolated from a smear-ripened cheese.</title>
        <authorList>
            <consortium name="US DOE Joint Genome Institute (JGI-PGF)"/>
            <person name="Walter F."/>
            <person name="Albersmeier A."/>
            <person name="Kalinowski J."/>
            <person name="Ruckert C."/>
        </authorList>
    </citation>
    <scope>NUCLEOTIDE SEQUENCE</scope>
    <source>
        <strain evidence="3">JCM 14719</strain>
    </source>
</reference>
<feature type="coiled-coil region" evidence="1">
    <location>
        <begin position="38"/>
        <end position="72"/>
    </location>
</feature>
<dbReference type="AlphaFoldDB" id="A0A8J3F8H2"/>
<accession>A0A8J3F8H2</accession>
<keyword evidence="1" id="KW-0175">Coiled coil</keyword>
<dbReference type="Pfam" id="PF26347">
    <property type="entry name" value="YtrI_sporulation"/>
    <property type="match status" value="1"/>
</dbReference>
<dbReference type="RefSeq" id="WP_054671109.1">
    <property type="nucleotide sequence ID" value="NZ_BMOF01000003.1"/>
</dbReference>
<evidence type="ECO:0000313" key="3">
    <source>
        <dbReference type="EMBL" id="GGJ92933.1"/>
    </source>
</evidence>
<protein>
    <recommendedName>
        <fullName evidence="2">Sporulation membrane protein YtrI C-terminal domain-containing protein</fullName>
    </recommendedName>
</protein>
<feature type="domain" description="Sporulation membrane protein YtrI C-terminal" evidence="2">
    <location>
        <begin position="80"/>
        <end position="156"/>
    </location>
</feature>
<sequence length="164" mass="18576">MRIVPASRHPRLFRYEMVFLFGLLCGAVLCLYVVGQQVDRYHLTVKTLTLENAKLQEEVRALQDKLEARSAKPVVRKLEVVLVNDNLDAFLQAEIMSHVKKEARFLVGLPVNSLLETHRALVRLLGNQTVTVDDRTYRLALRTLVVGETVVLYMDAQPAAQPIP</sequence>
<reference evidence="3" key="2">
    <citation type="submission" date="2020-09" db="EMBL/GenBank/DDBJ databases">
        <authorList>
            <person name="Sun Q."/>
            <person name="Ohkuma M."/>
        </authorList>
    </citation>
    <scope>NUCLEOTIDE SEQUENCE</scope>
    <source>
        <strain evidence="3">JCM 14719</strain>
    </source>
</reference>
<organism evidence="3 4">
    <name type="scientific">Calditerricola satsumensis</name>
    <dbReference type="NCBI Taxonomy" id="373054"/>
    <lineage>
        <taxon>Bacteria</taxon>
        <taxon>Bacillati</taxon>
        <taxon>Bacillota</taxon>
        <taxon>Bacilli</taxon>
        <taxon>Bacillales</taxon>
        <taxon>Bacillaceae</taxon>
        <taxon>Calditerricola</taxon>
    </lineage>
</organism>
<evidence type="ECO:0000313" key="4">
    <source>
        <dbReference type="Proteomes" id="UP000637720"/>
    </source>
</evidence>
<keyword evidence="4" id="KW-1185">Reference proteome</keyword>
<evidence type="ECO:0000259" key="2">
    <source>
        <dbReference type="Pfam" id="PF26347"/>
    </source>
</evidence>
<name>A0A8J3F8H2_9BACI</name>
<dbReference type="EMBL" id="BMOF01000003">
    <property type="protein sequence ID" value="GGJ92933.1"/>
    <property type="molecule type" value="Genomic_DNA"/>
</dbReference>
<comment type="caution">
    <text evidence="3">The sequence shown here is derived from an EMBL/GenBank/DDBJ whole genome shotgun (WGS) entry which is preliminary data.</text>
</comment>
<proteinExistence type="predicted"/>
<gene>
    <name evidence="3" type="ORF">GCM10007043_03280</name>
</gene>
<dbReference type="InterPro" id="IPR058620">
    <property type="entry name" value="YtrI_C"/>
</dbReference>
<dbReference type="Proteomes" id="UP000637720">
    <property type="component" value="Unassembled WGS sequence"/>
</dbReference>